<gene>
    <name evidence="2" type="ORF">HLA99_02190</name>
</gene>
<evidence type="ECO:0000256" key="1">
    <source>
        <dbReference type="SAM" id="MobiDB-lite"/>
    </source>
</evidence>
<comment type="caution">
    <text evidence="2">The sequence shown here is derived from an EMBL/GenBank/DDBJ whole genome shotgun (WGS) entry which is preliminary data.</text>
</comment>
<reference evidence="2 3" key="1">
    <citation type="submission" date="2020-05" db="EMBL/GenBank/DDBJ databases">
        <title>MicrobeNet Type strains.</title>
        <authorList>
            <person name="Nicholson A.C."/>
        </authorList>
    </citation>
    <scope>NUCLEOTIDE SEQUENCE [LARGE SCALE GENOMIC DNA]</scope>
    <source>
        <strain evidence="2 3">JCM 14282</strain>
    </source>
</reference>
<sequence>MGLFTPRPEEPSEWAGLPSEPDRPESTAERLPDAAPADVGLIGLLGEGVAAVESIVVPVAPEMEIAEQQETSEGPAADRP</sequence>
<keyword evidence="3" id="KW-1185">Reference proteome</keyword>
<evidence type="ECO:0000313" key="2">
    <source>
        <dbReference type="EMBL" id="NNH02675.1"/>
    </source>
</evidence>
<evidence type="ECO:0000313" key="3">
    <source>
        <dbReference type="Proteomes" id="UP000543598"/>
    </source>
</evidence>
<feature type="region of interest" description="Disordered" evidence="1">
    <location>
        <begin position="1"/>
        <end position="34"/>
    </location>
</feature>
<dbReference type="Proteomes" id="UP000543598">
    <property type="component" value="Unassembled WGS sequence"/>
</dbReference>
<feature type="compositionally biased region" description="Basic and acidic residues" evidence="1">
    <location>
        <begin position="20"/>
        <end position="32"/>
    </location>
</feature>
<dbReference type="AlphaFoldDB" id="A0A7Y2LXP3"/>
<name>A0A7Y2LXP3_9MICO</name>
<protein>
    <submittedName>
        <fullName evidence="2">Uncharacterized protein</fullName>
    </submittedName>
</protein>
<proteinExistence type="predicted"/>
<organism evidence="2 3">
    <name type="scientific">Microbacterium ulmi</name>
    <dbReference type="NCBI Taxonomy" id="179095"/>
    <lineage>
        <taxon>Bacteria</taxon>
        <taxon>Bacillati</taxon>
        <taxon>Actinomycetota</taxon>
        <taxon>Actinomycetes</taxon>
        <taxon>Micrococcales</taxon>
        <taxon>Microbacteriaceae</taxon>
        <taxon>Microbacterium</taxon>
    </lineage>
</organism>
<dbReference type="RefSeq" id="WP_167041538.1">
    <property type="nucleotide sequence ID" value="NZ_BAAANA010000003.1"/>
</dbReference>
<dbReference type="EMBL" id="JABEMB010000001">
    <property type="protein sequence ID" value="NNH02675.1"/>
    <property type="molecule type" value="Genomic_DNA"/>
</dbReference>
<accession>A0A7Y2LXP3</accession>